<keyword evidence="1" id="KW-0472">Membrane</keyword>
<dbReference type="EMBL" id="CP010311">
    <property type="protein sequence ID" value="AJF06381.1"/>
    <property type="molecule type" value="Genomic_DNA"/>
</dbReference>
<name>A0A0B5FS18_9BACT</name>
<proteinExistence type="predicted"/>
<evidence type="ECO:0000313" key="3">
    <source>
        <dbReference type="Proteomes" id="UP000035036"/>
    </source>
</evidence>
<dbReference type="OrthoDB" id="5406082at2"/>
<evidence type="ECO:0000313" key="2">
    <source>
        <dbReference type="EMBL" id="AJF06381.1"/>
    </source>
</evidence>
<dbReference type="RefSeq" id="WP_040199981.1">
    <property type="nucleotide sequence ID" value="NZ_CP010311.1"/>
</dbReference>
<dbReference type="Proteomes" id="UP000035036">
    <property type="component" value="Chromosome"/>
</dbReference>
<keyword evidence="1" id="KW-1133">Transmembrane helix</keyword>
<accession>A0A0B5FS18</accession>
<dbReference type="KEGG" id="gsb:GSUB_07230"/>
<feature type="transmembrane region" description="Helical" evidence="1">
    <location>
        <begin position="6"/>
        <end position="24"/>
    </location>
</feature>
<dbReference type="HOGENOM" id="CLU_2616984_0_0_7"/>
<gene>
    <name evidence="2" type="ORF">GSUB_07230</name>
</gene>
<evidence type="ECO:0000256" key="1">
    <source>
        <dbReference type="SAM" id="Phobius"/>
    </source>
</evidence>
<dbReference type="STRING" id="483547.GSUB_07230"/>
<keyword evidence="1" id="KW-0812">Transmembrane</keyword>
<organism evidence="2 3">
    <name type="scientific">Geoalkalibacter subterraneus</name>
    <dbReference type="NCBI Taxonomy" id="483547"/>
    <lineage>
        <taxon>Bacteria</taxon>
        <taxon>Pseudomonadati</taxon>
        <taxon>Thermodesulfobacteriota</taxon>
        <taxon>Desulfuromonadia</taxon>
        <taxon>Desulfuromonadales</taxon>
        <taxon>Geoalkalibacteraceae</taxon>
        <taxon>Geoalkalibacter</taxon>
    </lineage>
</organism>
<keyword evidence="3" id="KW-1185">Reference proteome</keyword>
<reference evidence="2 3" key="1">
    <citation type="journal article" date="2015" name="Genome Announc.">
        <title>Genomes of Geoalkalibacter ferrihydriticus Z-0531T and Geoalkalibacter subterraneus Red1T, Two Haloalkaliphilic Metal-Reducing Deltaproteobacteria.</title>
        <authorList>
            <person name="Badalamenti J.P."/>
            <person name="Krajmalnik-Brown R."/>
            <person name="Torres C.I."/>
            <person name="Bond D.R."/>
        </authorList>
    </citation>
    <scope>NUCLEOTIDE SEQUENCE [LARGE SCALE GENOMIC DNA]</scope>
    <source>
        <strain evidence="2 3">Red1</strain>
    </source>
</reference>
<dbReference type="AlphaFoldDB" id="A0A0B5FS18"/>
<sequence>MTPSEFVMGLFALFVALFSLGRGLSEEEFYRLTKLKKALGRTHGILCFFLTDVALPLVVGIMYLSKSAADSGVLYMVP</sequence>
<feature type="transmembrane region" description="Helical" evidence="1">
    <location>
        <begin position="45"/>
        <end position="65"/>
    </location>
</feature>
<protein>
    <submittedName>
        <fullName evidence="2">Uncharacterized protein</fullName>
    </submittedName>
</protein>